<feature type="coiled-coil region" evidence="1">
    <location>
        <begin position="110"/>
        <end position="144"/>
    </location>
</feature>
<dbReference type="AlphaFoldDB" id="A0AAD1U806"/>
<feature type="region of interest" description="Disordered" evidence="2">
    <location>
        <begin position="21"/>
        <end position="42"/>
    </location>
</feature>
<keyword evidence="4" id="KW-1185">Reference proteome</keyword>
<feature type="compositionally biased region" description="Polar residues" evidence="2">
    <location>
        <begin position="26"/>
        <end position="42"/>
    </location>
</feature>
<protein>
    <submittedName>
        <fullName evidence="3">Uncharacterized protein</fullName>
    </submittedName>
</protein>
<accession>A0AAD1U806</accession>
<organism evidence="3 4">
    <name type="scientific">Euplotes crassus</name>
    <dbReference type="NCBI Taxonomy" id="5936"/>
    <lineage>
        <taxon>Eukaryota</taxon>
        <taxon>Sar</taxon>
        <taxon>Alveolata</taxon>
        <taxon>Ciliophora</taxon>
        <taxon>Intramacronucleata</taxon>
        <taxon>Spirotrichea</taxon>
        <taxon>Hypotrichia</taxon>
        <taxon>Euplotida</taxon>
        <taxon>Euplotidae</taxon>
        <taxon>Moneuplotes</taxon>
    </lineage>
</organism>
<reference evidence="3" key="1">
    <citation type="submission" date="2023-07" db="EMBL/GenBank/DDBJ databases">
        <authorList>
            <consortium name="AG Swart"/>
            <person name="Singh M."/>
            <person name="Singh A."/>
            <person name="Seah K."/>
            <person name="Emmerich C."/>
        </authorList>
    </citation>
    <scope>NUCLEOTIDE SEQUENCE</scope>
    <source>
        <strain evidence="3">DP1</strain>
    </source>
</reference>
<keyword evidence="1" id="KW-0175">Coiled coil</keyword>
<dbReference type="Proteomes" id="UP001295684">
    <property type="component" value="Unassembled WGS sequence"/>
</dbReference>
<proteinExistence type="predicted"/>
<feature type="region of interest" description="Disordered" evidence="2">
    <location>
        <begin position="156"/>
        <end position="214"/>
    </location>
</feature>
<evidence type="ECO:0000256" key="2">
    <source>
        <dbReference type="SAM" id="MobiDB-lite"/>
    </source>
</evidence>
<evidence type="ECO:0000256" key="1">
    <source>
        <dbReference type="SAM" id="Coils"/>
    </source>
</evidence>
<evidence type="ECO:0000313" key="4">
    <source>
        <dbReference type="Proteomes" id="UP001295684"/>
    </source>
</evidence>
<gene>
    <name evidence="3" type="ORF">ECRASSUSDP1_LOCUS1867</name>
</gene>
<comment type="caution">
    <text evidence="3">The sequence shown here is derived from an EMBL/GenBank/DDBJ whole genome shotgun (WGS) entry which is preliminary data.</text>
</comment>
<name>A0AAD1U806_EUPCR</name>
<evidence type="ECO:0000313" key="3">
    <source>
        <dbReference type="EMBL" id="CAI2360563.1"/>
    </source>
</evidence>
<sequence length="320" mass="36606">MKHSKTNNTLFPQRNRLKLKTDPTDFLSSPISRHTKGSLSSGTFDKIAKRDCHSKLQSKRSNYNISIRSNSKARNSITQIAQKLCTNLHFSQKENRSIVDPGSRRCSKACHDCKKEIEHLKMIIRNLEKRNTELQQEVKFYKTKCLKKPKTCKIYDEKSNSGSTSQLDAIKEPEDPIPTRPRKKRVNLKKLQSIDRKEESVPSDAEEEDQNSAKRFPKSVHNVKMLLSKGQALRTVVNLSHSRNIDVEKPLRNSRILSLIGQSFQERREQHKRAKSIKECDLASNFSKEIDENGGVNLILSSLVSPRLSLNTKTIKCIKG</sequence>
<dbReference type="EMBL" id="CAMPGE010001763">
    <property type="protein sequence ID" value="CAI2360563.1"/>
    <property type="molecule type" value="Genomic_DNA"/>
</dbReference>